<dbReference type="STRING" id="471856.Jden_1693"/>
<dbReference type="Proteomes" id="UP000000628">
    <property type="component" value="Chromosome"/>
</dbReference>
<dbReference type="HOGENOM" id="CLU_979267_0_0_11"/>
<dbReference type="EMBL" id="CP001706">
    <property type="protein sequence ID" value="ACV09339.1"/>
    <property type="molecule type" value="Genomic_DNA"/>
</dbReference>
<name>C7QYV0_JONDD</name>
<dbReference type="AlphaFoldDB" id="C7QYV0"/>
<sequence length="284" mass="30491">MLPDVVYDSPMTGSLSGRGVDGSTVCEVFVYRRSGELTVDALAEYARGRSVIAGVGPGEDCGVPGTVVLRVAVDNDTGSVLRTDSSGLLDASDHVDVWLTQLARHLGVSVDYGDGSVIRPNGDEVELDTPERPGSVRRVVLWDQDCVYDAVLCADGVGVPLWLGSWPGVTAFSPIALETLSYAVEERTLRARGVRRPWNVWSRGTRVGLLMGAAWGVLLALAGVTLAVSSWNAGELNWFEGIGLTFLVGLFSWTAWASVRALPVIKQAPRLIPPTLRQQDEPFV</sequence>
<evidence type="ECO:0000313" key="2">
    <source>
        <dbReference type="EMBL" id="ACV09339.1"/>
    </source>
</evidence>
<accession>C7QYV0</accession>
<reference evidence="2 3" key="1">
    <citation type="journal article" date="2009" name="Stand. Genomic Sci.">
        <title>Complete genome sequence of Jonesia denitrificans type strain (Prevot 55134).</title>
        <authorList>
            <person name="Pukall R."/>
            <person name="Gehrich-Schroter G."/>
            <person name="Lapidus A."/>
            <person name="Nolan M."/>
            <person name="Glavina Del Rio T."/>
            <person name="Lucas S."/>
            <person name="Chen F."/>
            <person name="Tice H."/>
            <person name="Pitluck S."/>
            <person name="Cheng J.F."/>
            <person name="Copeland A."/>
            <person name="Saunders E."/>
            <person name="Brettin T."/>
            <person name="Detter J.C."/>
            <person name="Bruce D."/>
            <person name="Goodwin L."/>
            <person name="Pati A."/>
            <person name="Ivanova N."/>
            <person name="Mavromatis K."/>
            <person name="Ovchinnikova G."/>
            <person name="Chen A."/>
            <person name="Palaniappan K."/>
            <person name="Land M."/>
            <person name="Hauser L."/>
            <person name="Chang Y.J."/>
            <person name="Jeffries C.D."/>
            <person name="Chain P."/>
            <person name="Goker M."/>
            <person name="Bristow J."/>
            <person name="Eisen J.A."/>
            <person name="Markowitz V."/>
            <person name="Hugenholtz P."/>
            <person name="Kyrpides N.C."/>
            <person name="Klenk H.P."/>
            <person name="Han C."/>
        </authorList>
    </citation>
    <scope>NUCLEOTIDE SEQUENCE [LARGE SCALE GENOMIC DNA]</scope>
    <source>
        <strain evidence="3">ATCC 14870 / DSM 20603 / BCRC 15368 / CIP 55.134 / JCM 11481 / NBRC 15587 / NCTC 10816 / Prevot 55134</strain>
    </source>
</reference>
<organism evidence="2 3">
    <name type="scientific">Jonesia denitrificans (strain ATCC 14870 / DSM 20603 / BCRC 15368 / CIP 55.134 / JCM 11481 / NBRC 15587 / NCTC 10816 / Prevot 55134)</name>
    <name type="common">Listeria denitrificans</name>
    <dbReference type="NCBI Taxonomy" id="471856"/>
    <lineage>
        <taxon>Bacteria</taxon>
        <taxon>Bacillati</taxon>
        <taxon>Actinomycetota</taxon>
        <taxon>Actinomycetes</taxon>
        <taxon>Micrococcales</taxon>
        <taxon>Jonesiaceae</taxon>
        <taxon>Jonesia</taxon>
    </lineage>
</organism>
<gene>
    <name evidence="2" type="ordered locus">Jden_1693</name>
</gene>
<keyword evidence="1" id="KW-0472">Membrane</keyword>
<evidence type="ECO:0000313" key="3">
    <source>
        <dbReference type="Proteomes" id="UP000000628"/>
    </source>
</evidence>
<keyword evidence="1" id="KW-1133">Transmembrane helix</keyword>
<proteinExistence type="predicted"/>
<protein>
    <submittedName>
        <fullName evidence="2">Uncharacterized protein</fullName>
    </submittedName>
</protein>
<evidence type="ECO:0000256" key="1">
    <source>
        <dbReference type="SAM" id="Phobius"/>
    </source>
</evidence>
<dbReference type="KEGG" id="jde:Jden_1693"/>
<feature type="transmembrane region" description="Helical" evidence="1">
    <location>
        <begin position="207"/>
        <end position="229"/>
    </location>
</feature>
<keyword evidence="1" id="KW-0812">Transmembrane</keyword>
<keyword evidence="3" id="KW-1185">Reference proteome</keyword>
<feature type="transmembrane region" description="Helical" evidence="1">
    <location>
        <begin position="241"/>
        <end position="262"/>
    </location>
</feature>